<evidence type="ECO:0000313" key="2">
    <source>
        <dbReference type="EMBL" id="KAL1117852.1"/>
    </source>
</evidence>
<accession>A0ABD0Y3P3</accession>
<feature type="region of interest" description="Disordered" evidence="1">
    <location>
        <begin position="31"/>
        <end position="80"/>
    </location>
</feature>
<comment type="caution">
    <text evidence="2">The sequence shown here is derived from an EMBL/GenBank/DDBJ whole genome shotgun (WGS) entry which is preliminary data.</text>
</comment>
<dbReference type="Proteomes" id="UP001558652">
    <property type="component" value="Unassembled WGS sequence"/>
</dbReference>
<evidence type="ECO:0000256" key="1">
    <source>
        <dbReference type="SAM" id="MobiDB-lite"/>
    </source>
</evidence>
<sequence>MSGTIVFLFLNPEDLPTPLIALICFPVSGAQGGSTSGGKGQNAVANRVEDHPPPPPPPPPPPQPPTQPKQQGPHFDKAASKNVTALLGKTAYLNCKVKNLGNKTVSQSITNSRATSRSRTWVIQRLADRLLIDQLPQGQGRGHHNGEPIHY</sequence>
<name>A0ABD0Y3P3_9HEMI</name>
<feature type="compositionally biased region" description="Gly residues" evidence="1">
    <location>
        <begin position="31"/>
        <end position="40"/>
    </location>
</feature>
<dbReference type="Gene3D" id="2.60.40.10">
    <property type="entry name" value="Immunoglobulins"/>
    <property type="match status" value="1"/>
</dbReference>
<proteinExistence type="predicted"/>
<dbReference type="PANTHER" id="PTHR23279">
    <property type="entry name" value="DEFECTIVE PROBOSCIS EXTENSION RESPONSE DPR -RELATED"/>
    <property type="match status" value="1"/>
</dbReference>
<keyword evidence="3" id="KW-1185">Reference proteome</keyword>
<dbReference type="EMBL" id="JBFDAA010000015">
    <property type="protein sequence ID" value="KAL1117852.1"/>
    <property type="molecule type" value="Genomic_DNA"/>
</dbReference>
<protein>
    <submittedName>
        <fullName evidence="2">Uncharacterized protein</fullName>
    </submittedName>
</protein>
<dbReference type="InterPro" id="IPR037448">
    <property type="entry name" value="Zig-8"/>
</dbReference>
<feature type="compositionally biased region" description="Pro residues" evidence="1">
    <location>
        <begin position="53"/>
        <end position="67"/>
    </location>
</feature>
<dbReference type="AlphaFoldDB" id="A0ABD0Y3P3"/>
<dbReference type="InterPro" id="IPR013783">
    <property type="entry name" value="Ig-like_fold"/>
</dbReference>
<reference evidence="2 3" key="1">
    <citation type="submission" date="2024-07" db="EMBL/GenBank/DDBJ databases">
        <title>Chromosome-level genome assembly of the water stick insect Ranatra chinensis (Heteroptera: Nepidae).</title>
        <authorList>
            <person name="Liu X."/>
        </authorList>
    </citation>
    <scope>NUCLEOTIDE SEQUENCE [LARGE SCALE GENOMIC DNA]</scope>
    <source>
        <strain evidence="2">Cailab_2021Rc</strain>
        <tissue evidence="2">Muscle</tissue>
    </source>
</reference>
<evidence type="ECO:0000313" key="3">
    <source>
        <dbReference type="Proteomes" id="UP001558652"/>
    </source>
</evidence>
<dbReference type="PANTHER" id="PTHR23279:SF36">
    <property type="entry name" value="DEFECTIVE PROBOSCIS EXTENSION RESPONSE 9, ISOFORM A"/>
    <property type="match status" value="1"/>
</dbReference>
<gene>
    <name evidence="2" type="ORF">AAG570_004167</name>
</gene>
<organism evidence="2 3">
    <name type="scientific">Ranatra chinensis</name>
    <dbReference type="NCBI Taxonomy" id="642074"/>
    <lineage>
        <taxon>Eukaryota</taxon>
        <taxon>Metazoa</taxon>
        <taxon>Ecdysozoa</taxon>
        <taxon>Arthropoda</taxon>
        <taxon>Hexapoda</taxon>
        <taxon>Insecta</taxon>
        <taxon>Pterygota</taxon>
        <taxon>Neoptera</taxon>
        <taxon>Paraneoptera</taxon>
        <taxon>Hemiptera</taxon>
        <taxon>Heteroptera</taxon>
        <taxon>Panheteroptera</taxon>
        <taxon>Nepomorpha</taxon>
        <taxon>Nepidae</taxon>
        <taxon>Ranatrinae</taxon>
        <taxon>Ranatra</taxon>
    </lineage>
</organism>